<feature type="transmembrane region" description="Helical" evidence="1">
    <location>
        <begin position="149"/>
        <end position="168"/>
    </location>
</feature>
<keyword evidence="1" id="KW-0812">Transmembrane</keyword>
<reference evidence="2 3" key="1">
    <citation type="submission" date="2017-05" db="EMBL/GenBank/DDBJ databases">
        <title>Genome Analysis of Maritalea myrionectae HL2708#5.</title>
        <authorList>
            <consortium name="Cotde Inc.-PKNU"/>
            <person name="Jang D."/>
            <person name="Oh H.-M."/>
        </authorList>
    </citation>
    <scope>NUCLEOTIDE SEQUENCE [LARGE SCALE GENOMIC DNA]</scope>
    <source>
        <strain evidence="2 3">HL2708#5</strain>
    </source>
</reference>
<keyword evidence="3" id="KW-1185">Reference proteome</keyword>
<feature type="transmembrane region" description="Helical" evidence="1">
    <location>
        <begin position="203"/>
        <end position="228"/>
    </location>
</feature>
<evidence type="ECO:0000256" key="1">
    <source>
        <dbReference type="SAM" id="Phobius"/>
    </source>
</evidence>
<dbReference type="InterPro" id="IPR025495">
    <property type="entry name" value="DUF4386"/>
</dbReference>
<evidence type="ECO:0000313" key="2">
    <source>
        <dbReference type="EMBL" id="AVX03322.1"/>
    </source>
</evidence>
<protein>
    <recommendedName>
        <fullName evidence="4">DUF4386 domain-containing protein</fullName>
    </recommendedName>
</protein>
<dbReference type="RefSeq" id="WP_117395006.1">
    <property type="nucleotide sequence ID" value="NZ_CP021330.1"/>
</dbReference>
<evidence type="ECO:0008006" key="4">
    <source>
        <dbReference type="Google" id="ProtNLM"/>
    </source>
</evidence>
<dbReference type="AlphaFoldDB" id="A0A2R4MBD5"/>
<feature type="transmembrane region" description="Helical" evidence="1">
    <location>
        <begin position="175"/>
        <end position="197"/>
    </location>
</feature>
<feature type="transmembrane region" description="Helical" evidence="1">
    <location>
        <begin position="12"/>
        <end position="34"/>
    </location>
</feature>
<evidence type="ECO:0000313" key="3">
    <source>
        <dbReference type="Proteomes" id="UP000258927"/>
    </source>
</evidence>
<dbReference type="Proteomes" id="UP000258927">
    <property type="component" value="Chromosome"/>
</dbReference>
<dbReference type="KEGG" id="mmyr:MXMO3_00790"/>
<accession>A0A2R4MBD5</accession>
<name>A0A2R4MBD5_9HYPH</name>
<dbReference type="Pfam" id="PF14329">
    <property type="entry name" value="DUF4386"/>
    <property type="match status" value="1"/>
</dbReference>
<keyword evidence="1" id="KW-1133">Transmembrane helix</keyword>
<feature type="transmembrane region" description="Helical" evidence="1">
    <location>
        <begin position="95"/>
        <end position="116"/>
    </location>
</feature>
<sequence>MSTQYHTDPRKLTILAAICYLILLIAGPIGLMYMPEQIVVAGDATQTAQNLRSNMGVFHAGLLAQITIVITEVILTALLYVLLKPTSQTTALMAAFARLVMTVVMAINVMTLLMMAHAASGASYLSAFTPEQLDGLVLFFFEFHNTGTIAWQLLFAVHMLLLGLLVLRSGYLPRFLGLALIIGAPSYALDSFGQIFGLMDLSAYALATNVLLGASAIGEVGLAIWFGFKGVNKDKWQQQMSC</sequence>
<keyword evidence="1" id="KW-0472">Membrane</keyword>
<gene>
    <name evidence="2" type="ORF">MXMO3_00790</name>
</gene>
<proteinExistence type="predicted"/>
<feature type="transmembrane region" description="Helical" evidence="1">
    <location>
        <begin position="62"/>
        <end position="83"/>
    </location>
</feature>
<organism evidence="2 3">
    <name type="scientific">Maritalea myrionectae</name>
    <dbReference type="NCBI Taxonomy" id="454601"/>
    <lineage>
        <taxon>Bacteria</taxon>
        <taxon>Pseudomonadati</taxon>
        <taxon>Pseudomonadota</taxon>
        <taxon>Alphaproteobacteria</taxon>
        <taxon>Hyphomicrobiales</taxon>
        <taxon>Devosiaceae</taxon>
        <taxon>Maritalea</taxon>
    </lineage>
</organism>
<dbReference type="EMBL" id="CP021330">
    <property type="protein sequence ID" value="AVX03322.1"/>
    <property type="molecule type" value="Genomic_DNA"/>
</dbReference>
<dbReference type="STRING" id="1122213.GCA_000423365_02008"/>